<dbReference type="RefSeq" id="WP_386818466.1">
    <property type="nucleotide sequence ID" value="NZ_JBHUIT010000002.1"/>
</dbReference>
<comment type="caution">
    <text evidence="2">The sequence shown here is derived from an EMBL/GenBank/DDBJ whole genome shotgun (WGS) entry which is preliminary data.</text>
</comment>
<evidence type="ECO:0000313" key="2">
    <source>
        <dbReference type="EMBL" id="MFD2255797.1"/>
    </source>
</evidence>
<proteinExistence type="predicted"/>
<keyword evidence="1" id="KW-0472">Membrane</keyword>
<dbReference type="Proteomes" id="UP001597375">
    <property type="component" value="Unassembled WGS sequence"/>
</dbReference>
<dbReference type="EMBL" id="JBHUIT010000002">
    <property type="protein sequence ID" value="MFD2255797.1"/>
    <property type="molecule type" value="Genomic_DNA"/>
</dbReference>
<gene>
    <name evidence="2" type="ORF">ACFSSA_03830</name>
</gene>
<reference evidence="3" key="1">
    <citation type="journal article" date="2019" name="Int. J. Syst. Evol. Microbiol.">
        <title>The Global Catalogue of Microorganisms (GCM) 10K type strain sequencing project: providing services to taxonomists for standard genome sequencing and annotation.</title>
        <authorList>
            <consortium name="The Broad Institute Genomics Platform"/>
            <consortium name="The Broad Institute Genome Sequencing Center for Infectious Disease"/>
            <person name="Wu L."/>
            <person name="Ma J."/>
        </authorList>
    </citation>
    <scope>NUCLEOTIDE SEQUENCE [LARGE SCALE GENOMIC DNA]</scope>
    <source>
        <strain evidence="3">CGMCC 4.7106</strain>
    </source>
</reference>
<accession>A0ABW5D414</accession>
<feature type="transmembrane region" description="Helical" evidence="1">
    <location>
        <begin position="21"/>
        <end position="46"/>
    </location>
</feature>
<sequence length="126" mass="13449">MSIHVEISEEAKQKLIRQKRISTLISITTSVLVIVGVALILGIFLLPNLIKETPTIVTYKAAAIEESEKVTEKVQNVIQRKPTAPSSAASKVITSSSSAATAIPTVDSFEDTQSVDFGDAMEFGTG</sequence>
<protein>
    <submittedName>
        <fullName evidence="2">Uncharacterized protein</fullName>
    </submittedName>
</protein>
<evidence type="ECO:0000256" key="1">
    <source>
        <dbReference type="SAM" id="Phobius"/>
    </source>
</evidence>
<keyword evidence="1" id="KW-1133">Transmembrane helix</keyword>
<organism evidence="2 3">
    <name type="scientific">Luteolibacter algae</name>
    <dbReference type="NCBI Taxonomy" id="454151"/>
    <lineage>
        <taxon>Bacteria</taxon>
        <taxon>Pseudomonadati</taxon>
        <taxon>Verrucomicrobiota</taxon>
        <taxon>Verrucomicrobiia</taxon>
        <taxon>Verrucomicrobiales</taxon>
        <taxon>Verrucomicrobiaceae</taxon>
        <taxon>Luteolibacter</taxon>
    </lineage>
</organism>
<name>A0ABW5D414_9BACT</name>
<keyword evidence="1" id="KW-0812">Transmembrane</keyword>
<evidence type="ECO:0000313" key="3">
    <source>
        <dbReference type="Proteomes" id="UP001597375"/>
    </source>
</evidence>
<keyword evidence="3" id="KW-1185">Reference proteome</keyword>